<dbReference type="AlphaFoldDB" id="A0A7X6MC62"/>
<dbReference type="PANTHER" id="PTHR31126">
    <property type="entry name" value="TYROSINE-PROTEIN PHOSPHATASE"/>
    <property type="match status" value="1"/>
</dbReference>
<organism evidence="3 4">
    <name type="scientific">Nocardiopsis alborubida</name>
    <dbReference type="NCBI Taxonomy" id="146802"/>
    <lineage>
        <taxon>Bacteria</taxon>
        <taxon>Bacillati</taxon>
        <taxon>Actinomycetota</taxon>
        <taxon>Actinomycetes</taxon>
        <taxon>Streptosporangiales</taxon>
        <taxon>Nocardiopsidaceae</taxon>
        <taxon>Nocardiopsis</taxon>
    </lineage>
</organism>
<dbReference type="InterPro" id="IPR029021">
    <property type="entry name" value="Prot-tyrosine_phosphatase-like"/>
</dbReference>
<dbReference type="InterPro" id="IPR016130">
    <property type="entry name" value="Tyr_Pase_AS"/>
</dbReference>
<evidence type="ECO:0000313" key="4">
    <source>
        <dbReference type="Proteomes" id="UP000553209"/>
    </source>
</evidence>
<dbReference type="GO" id="GO:0004721">
    <property type="term" value="F:phosphoprotein phosphatase activity"/>
    <property type="evidence" value="ECO:0007669"/>
    <property type="project" value="InterPro"/>
</dbReference>
<name>A0A7X6MC62_9ACTN</name>
<dbReference type="PROSITE" id="PS00383">
    <property type="entry name" value="TYR_PHOSPHATASE_1"/>
    <property type="match status" value="1"/>
</dbReference>
<feature type="domain" description="Tyrosine specific protein phosphatases" evidence="2">
    <location>
        <begin position="135"/>
        <end position="203"/>
    </location>
</feature>
<protein>
    <submittedName>
        <fullName evidence="3">Tyrosine-protein phosphatase</fullName>
    </submittedName>
</protein>
<dbReference type="PANTHER" id="PTHR31126:SF1">
    <property type="entry name" value="TYROSINE SPECIFIC PROTEIN PHOSPHATASES DOMAIN-CONTAINING PROTEIN"/>
    <property type="match status" value="1"/>
</dbReference>
<proteinExistence type="inferred from homology"/>
<dbReference type="Gene3D" id="3.90.190.10">
    <property type="entry name" value="Protein tyrosine phosphatase superfamily"/>
    <property type="match status" value="1"/>
</dbReference>
<dbReference type="InterPro" id="IPR026893">
    <property type="entry name" value="Tyr/Ser_Pase_IphP-type"/>
</dbReference>
<dbReference type="InterPro" id="IPR000387">
    <property type="entry name" value="Tyr_Pase_dom"/>
</dbReference>
<evidence type="ECO:0000259" key="2">
    <source>
        <dbReference type="PROSITE" id="PS50056"/>
    </source>
</evidence>
<evidence type="ECO:0000256" key="1">
    <source>
        <dbReference type="ARBA" id="ARBA00009580"/>
    </source>
</evidence>
<dbReference type="EMBL" id="JAAXPG010000008">
    <property type="protein sequence ID" value="NKY98117.1"/>
    <property type="molecule type" value="Genomic_DNA"/>
</dbReference>
<gene>
    <name evidence="3" type="ORF">HGB44_10695</name>
</gene>
<dbReference type="RefSeq" id="WP_061078918.1">
    <property type="nucleotide sequence ID" value="NZ_JAAXPG010000008.1"/>
</dbReference>
<comment type="similarity">
    <text evidence="1">Belongs to the protein-tyrosine phosphatase family.</text>
</comment>
<sequence>MGIVTKVTNDGFLLSSAPNFRDLGGHRTASGRTVRRGLVYRSDALHAIAADELPVYNGLGIRQLVDLRTPHERETLPDVVPEGAEYAVVAVQDPEAAGANFSLALADPEKARLMFADGAAERFMHGVYRELVTDAEALTGYRELVERVARGPASLVFHCSAGKDRTGWGAALLLGLLGVDREAVVADYLASNERQANTDEWMRRLARHSALTWEEVVPMTRVRAEYLETAFAHVDEVHGSFDAYVTEGLKLSDATVEQLRERMLE</sequence>
<dbReference type="PROSITE" id="PS50056">
    <property type="entry name" value="TYR_PHOSPHATASE_2"/>
    <property type="match status" value="1"/>
</dbReference>
<dbReference type="Pfam" id="PF13350">
    <property type="entry name" value="Y_phosphatase3"/>
    <property type="match status" value="1"/>
</dbReference>
<comment type="caution">
    <text evidence="3">The sequence shown here is derived from an EMBL/GenBank/DDBJ whole genome shotgun (WGS) entry which is preliminary data.</text>
</comment>
<dbReference type="Proteomes" id="UP000553209">
    <property type="component" value="Unassembled WGS sequence"/>
</dbReference>
<keyword evidence="4" id="KW-1185">Reference proteome</keyword>
<accession>A0A7X6MC62</accession>
<evidence type="ECO:0000313" key="3">
    <source>
        <dbReference type="EMBL" id="NKY98117.1"/>
    </source>
</evidence>
<dbReference type="SUPFAM" id="SSF52799">
    <property type="entry name" value="(Phosphotyrosine protein) phosphatases II"/>
    <property type="match status" value="1"/>
</dbReference>
<reference evidence="3 4" key="1">
    <citation type="submission" date="2020-04" db="EMBL/GenBank/DDBJ databases">
        <title>MicrobeNet Type strains.</title>
        <authorList>
            <person name="Nicholson A.C."/>
        </authorList>
    </citation>
    <scope>NUCLEOTIDE SEQUENCE [LARGE SCALE GENOMIC DNA]</scope>
    <source>
        <strain evidence="3 4">ATCC 23612</strain>
    </source>
</reference>